<dbReference type="Proteomes" id="UP000663845">
    <property type="component" value="Unassembled WGS sequence"/>
</dbReference>
<feature type="domain" description="Apple" evidence="2">
    <location>
        <begin position="9"/>
        <end position="88"/>
    </location>
</feature>
<keyword evidence="1" id="KW-0472">Membrane</keyword>
<accession>A0A815JU74</accession>
<feature type="transmembrane region" description="Helical" evidence="1">
    <location>
        <begin position="404"/>
        <end position="427"/>
    </location>
</feature>
<organism evidence="3 4">
    <name type="scientific">Adineta steineri</name>
    <dbReference type="NCBI Taxonomy" id="433720"/>
    <lineage>
        <taxon>Eukaryota</taxon>
        <taxon>Metazoa</taxon>
        <taxon>Spiralia</taxon>
        <taxon>Gnathifera</taxon>
        <taxon>Rotifera</taxon>
        <taxon>Eurotatoria</taxon>
        <taxon>Bdelloidea</taxon>
        <taxon>Adinetida</taxon>
        <taxon>Adinetidae</taxon>
        <taxon>Adineta</taxon>
    </lineage>
</organism>
<comment type="caution">
    <text evidence="3">The sequence shown here is derived from an EMBL/GenBank/DDBJ whole genome shotgun (WGS) entry which is preliminary data.</text>
</comment>
<keyword evidence="1" id="KW-0812">Transmembrane</keyword>
<evidence type="ECO:0000259" key="2">
    <source>
        <dbReference type="PROSITE" id="PS50948"/>
    </source>
</evidence>
<evidence type="ECO:0000313" key="3">
    <source>
        <dbReference type="EMBL" id="CAF1386714.1"/>
    </source>
</evidence>
<evidence type="ECO:0000313" key="4">
    <source>
        <dbReference type="Proteomes" id="UP000663845"/>
    </source>
</evidence>
<reference evidence="3" key="1">
    <citation type="submission" date="2021-02" db="EMBL/GenBank/DDBJ databases">
        <authorList>
            <person name="Nowell W R."/>
        </authorList>
    </citation>
    <scope>NUCLEOTIDE SEQUENCE</scope>
</reference>
<sequence length="429" mass="49988">MTLNYITDCFYEKRLNTALQGYNDLSDRWISDYDCFDRCLRTDHQKCRSFEYWHKDQSGLCIRANISLADHSSITGHSAFVDYYEINCRKDMKAIRPSEIYCPGDQLFLTVRLNGFNSNNILLGDKNCKPTWSNETYVQFITHIDNCSLMLTNGSIIGKLRWEDMHNNGNYTKHYERFFTCPSNIYQIRSIQQTSTKPTLPNIRHTLPMLPSHGQMYHDDQKNTSPYRINIKWTLSTHSYYCPESCLVSLYSLINVTLVDLSLLTTRYSIDSCDLKAISPYTNYVQSKQLISQGCSIDPAVIYAPIQTSQLSIFYFSFHLYHILKEPIPFQIHCKVFINHEKLKSHHHIDCASLLSNDNNRSSIIKNDKKDYAYTLFRSASVFVTRHLELIQNEQPVIQHQQKIIISIATVHYIECSLFVFCVLILYSI</sequence>
<proteinExistence type="predicted"/>
<gene>
    <name evidence="3" type="ORF">JYZ213_LOCUS36973</name>
</gene>
<dbReference type="InterPro" id="IPR003609">
    <property type="entry name" value="Pan_app"/>
</dbReference>
<evidence type="ECO:0000256" key="1">
    <source>
        <dbReference type="SAM" id="Phobius"/>
    </source>
</evidence>
<protein>
    <recommendedName>
        <fullName evidence="2">Apple domain-containing protein</fullName>
    </recommendedName>
</protein>
<dbReference type="PROSITE" id="PS50948">
    <property type="entry name" value="PAN"/>
    <property type="match status" value="1"/>
</dbReference>
<keyword evidence="1" id="KW-1133">Transmembrane helix</keyword>
<dbReference type="EMBL" id="CAJNOG010000945">
    <property type="protein sequence ID" value="CAF1386714.1"/>
    <property type="molecule type" value="Genomic_DNA"/>
</dbReference>
<dbReference type="AlphaFoldDB" id="A0A815JU74"/>
<name>A0A815JU74_9BILA</name>
<dbReference type="SUPFAM" id="SSF57414">
    <property type="entry name" value="Hairpin loop containing domain-like"/>
    <property type="match status" value="1"/>
</dbReference>